<dbReference type="InterPro" id="IPR000210">
    <property type="entry name" value="BTB/POZ_dom"/>
</dbReference>
<dbReference type="AlphaFoldDB" id="A0A166BZ39"/>
<dbReference type="CDD" id="cd18186">
    <property type="entry name" value="BTB_POZ_ZBTB_KLHL-like"/>
    <property type="match status" value="1"/>
</dbReference>
<dbReference type="Pfam" id="PF00651">
    <property type="entry name" value="BTB"/>
    <property type="match status" value="1"/>
</dbReference>
<evidence type="ECO:0000313" key="3">
    <source>
        <dbReference type="EMBL" id="KZP13125.1"/>
    </source>
</evidence>
<evidence type="ECO:0000256" key="1">
    <source>
        <dbReference type="SAM" id="MobiDB-lite"/>
    </source>
</evidence>
<evidence type="ECO:0000259" key="2">
    <source>
        <dbReference type="PROSITE" id="PS50097"/>
    </source>
</evidence>
<dbReference type="STRING" id="436010.A0A166BZ39"/>
<reference evidence="3" key="1">
    <citation type="journal article" date="2016" name="Mol. Biol. Evol.">
        <title>Comparative Genomics of Early-Diverging Mushroom-Forming Fungi Provides Insights into the Origins of Lignocellulose Decay Capabilities.</title>
        <authorList>
            <person name="Nagy L.G."/>
            <person name="Riley R."/>
            <person name="Tritt A."/>
            <person name="Adam C."/>
            <person name="Daum C."/>
            <person name="Floudas D."/>
            <person name="Sun H."/>
            <person name="Yadav J.S."/>
            <person name="Pangilinan J."/>
            <person name="Larsson K.H."/>
            <person name="Matsuura K."/>
            <person name="Barry K."/>
            <person name="Labutti K."/>
            <person name="Kuo R."/>
            <person name="Ohm R.A."/>
            <person name="Bhattacharya S.S."/>
            <person name="Shirouzu T."/>
            <person name="Yoshinaga Y."/>
            <person name="Martin F.M."/>
            <person name="Grigoriev I.V."/>
            <person name="Hibbett D.S."/>
        </authorList>
    </citation>
    <scope>NUCLEOTIDE SEQUENCE [LARGE SCALE GENOMIC DNA]</scope>
    <source>
        <strain evidence="3">CBS 109695</strain>
    </source>
</reference>
<feature type="compositionally biased region" description="Low complexity" evidence="1">
    <location>
        <begin position="20"/>
        <end position="29"/>
    </location>
</feature>
<dbReference type="OrthoDB" id="3027208at2759"/>
<protein>
    <recommendedName>
        <fullName evidence="2">BTB domain-containing protein</fullName>
    </recommendedName>
</protein>
<accession>A0A166BZ39</accession>
<dbReference type="EMBL" id="KV417637">
    <property type="protein sequence ID" value="KZP13125.1"/>
    <property type="molecule type" value="Genomic_DNA"/>
</dbReference>
<sequence>MSGEQQPELKRKRVDESADRSSPPVEPVRSSIWYDDGNVILQAGAMQFRVHKGILAQSSSVFSDMLSFPQPATANVEMIDECPVVRLSDSAEEVEYVLQALCQRKYVAFGETVGDKLPFGVVSAFLCLGQKYDIRSLYVEAQRRLFREFPATLAAEDALEDWTAIDGPHYMDLVVLARKTGLLSILPRVLYGCIRNHSVDVIIDGERVDGCLKSLPIQDQVTCLAGIQGIYQAPIDTTFQWLWDTTKSLAVDCAQPKRCIKGLQKICSDLFTPAPAVYGYDKWVSDYSDVLCSKCTKIWMERHEEGRKDFWEGLPGLFRLPPWTELLKEREGMYVFNTSASRRALTNHM</sequence>
<feature type="compositionally biased region" description="Basic and acidic residues" evidence="1">
    <location>
        <begin position="7"/>
        <end position="19"/>
    </location>
</feature>
<dbReference type="Gene3D" id="3.30.710.10">
    <property type="entry name" value="Potassium Channel Kv1.1, Chain A"/>
    <property type="match status" value="1"/>
</dbReference>
<name>A0A166BZ39_9AGAM</name>
<organism evidence="3">
    <name type="scientific">Athelia psychrophila</name>
    <dbReference type="NCBI Taxonomy" id="1759441"/>
    <lineage>
        <taxon>Eukaryota</taxon>
        <taxon>Fungi</taxon>
        <taxon>Dikarya</taxon>
        <taxon>Basidiomycota</taxon>
        <taxon>Agaricomycotina</taxon>
        <taxon>Agaricomycetes</taxon>
        <taxon>Agaricomycetidae</taxon>
        <taxon>Atheliales</taxon>
        <taxon>Atheliaceae</taxon>
        <taxon>Athelia</taxon>
    </lineage>
</organism>
<proteinExistence type="predicted"/>
<dbReference type="PROSITE" id="PS50097">
    <property type="entry name" value="BTB"/>
    <property type="match status" value="1"/>
</dbReference>
<dbReference type="InterPro" id="IPR011333">
    <property type="entry name" value="SKP1/BTB/POZ_sf"/>
</dbReference>
<feature type="region of interest" description="Disordered" evidence="1">
    <location>
        <begin position="1"/>
        <end position="29"/>
    </location>
</feature>
<feature type="domain" description="BTB" evidence="2">
    <location>
        <begin position="37"/>
        <end position="101"/>
    </location>
</feature>
<gene>
    <name evidence="3" type="ORF">FIBSPDRAFT_835408</name>
</gene>